<accession>M2MFP7</accession>
<dbReference type="RefSeq" id="XP_007677481.1">
    <property type="nucleotide sequence ID" value="XM_007679291.1"/>
</dbReference>
<sequence length="82" mass="8450">MTLPWSSISSSGEAFAESRLDLSETIAALSGGQIRSWHLTTTSSGALDEMGTLSSISTNFSERLIVDSAGTVVGAGMGQIRG</sequence>
<organism evidence="1 2">
    <name type="scientific">Baudoinia panamericana (strain UAMH 10762)</name>
    <name type="common">Angels' share fungus</name>
    <name type="synonym">Baudoinia compniacensis (strain UAMH 10762)</name>
    <dbReference type="NCBI Taxonomy" id="717646"/>
    <lineage>
        <taxon>Eukaryota</taxon>
        <taxon>Fungi</taxon>
        <taxon>Dikarya</taxon>
        <taxon>Ascomycota</taxon>
        <taxon>Pezizomycotina</taxon>
        <taxon>Dothideomycetes</taxon>
        <taxon>Dothideomycetidae</taxon>
        <taxon>Mycosphaerellales</taxon>
        <taxon>Teratosphaeriaceae</taxon>
        <taxon>Baudoinia</taxon>
    </lineage>
</organism>
<dbReference type="HOGENOM" id="CLU_2557935_0_0_1"/>
<dbReference type="EMBL" id="KB445557">
    <property type="protein sequence ID" value="EMC95466.1"/>
    <property type="molecule type" value="Genomic_DNA"/>
</dbReference>
<dbReference type="AlphaFoldDB" id="M2MFP7"/>
<reference evidence="1 2" key="1">
    <citation type="journal article" date="2012" name="PLoS Pathog.">
        <title>Diverse lifestyles and strategies of plant pathogenesis encoded in the genomes of eighteen Dothideomycetes fungi.</title>
        <authorList>
            <person name="Ohm R.A."/>
            <person name="Feau N."/>
            <person name="Henrissat B."/>
            <person name="Schoch C.L."/>
            <person name="Horwitz B.A."/>
            <person name="Barry K.W."/>
            <person name="Condon B.J."/>
            <person name="Copeland A.C."/>
            <person name="Dhillon B."/>
            <person name="Glaser F."/>
            <person name="Hesse C.N."/>
            <person name="Kosti I."/>
            <person name="LaButti K."/>
            <person name="Lindquist E.A."/>
            <person name="Lucas S."/>
            <person name="Salamov A.A."/>
            <person name="Bradshaw R.E."/>
            <person name="Ciuffetti L."/>
            <person name="Hamelin R.C."/>
            <person name="Kema G.H.J."/>
            <person name="Lawrence C."/>
            <person name="Scott J.A."/>
            <person name="Spatafora J.W."/>
            <person name="Turgeon B.G."/>
            <person name="de Wit P.J.G.M."/>
            <person name="Zhong S."/>
            <person name="Goodwin S.B."/>
            <person name="Grigoriev I.V."/>
        </authorList>
    </citation>
    <scope>NUCLEOTIDE SEQUENCE [LARGE SCALE GENOMIC DNA]</scope>
    <source>
        <strain evidence="1 2">UAMH 10762</strain>
    </source>
</reference>
<proteinExistence type="predicted"/>
<evidence type="ECO:0000313" key="1">
    <source>
        <dbReference type="EMBL" id="EMC95466.1"/>
    </source>
</evidence>
<name>M2MFP7_BAUPA</name>
<gene>
    <name evidence="1" type="ORF">BAUCODRAFT_35446</name>
</gene>
<dbReference type="KEGG" id="bcom:BAUCODRAFT_35446"/>
<evidence type="ECO:0000313" key="2">
    <source>
        <dbReference type="Proteomes" id="UP000011761"/>
    </source>
</evidence>
<dbReference type="Proteomes" id="UP000011761">
    <property type="component" value="Unassembled WGS sequence"/>
</dbReference>
<protein>
    <submittedName>
        <fullName evidence="1">Uncharacterized protein</fullName>
    </submittedName>
</protein>
<keyword evidence="2" id="KW-1185">Reference proteome</keyword>
<dbReference type="GeneID" id="19112700"/>